<keyword evidence="1 3" id="KW-0238">DNA-binding</keyword>
<dbReference type="SMART" id="SM00421">
    <property type="entry name" value="HTH_LUXR"/>
    <property type="match status" value="1"/>
</dbReference>
<dbReference type="GO" id="GO:0003677">
    <property type="term" value="F:DNA binding"/>
    <property type="evidence" value="ECO:0007669"/>
    <property type="project" value="UniProtKB-KW"/>
</dbReference>
<evidence type="ECO:0000313" key="4">
    <source>
        <dbReference type="Proteomes" id="UP001226691"/>
    </source>
</evidence>
<gene>
    <name evidence="3" type="ORF">QE412_002416</name>
</gene>
<organism evidence="3 4">
    <name type="scientific">Microbacterium trichothecenolyticum</name>
    <name type="common">Aureobacterium trichothecenolyticum</name>
    <dbReference type="NCBI Taxonomy" id="69370"/>
    <lineage>
        <taxon>Bacteria</taxon>
        <taxon>Bacillati</taxon>
        <taxon>Actinomycetota</taxon>
        <taxon>Actinomycetes</taxon>
        <taxon>Micrococcales</taxon>
        <taxon>Microbacteriaceae</taxon>
        <taxon>Microbacterium</taxon>
    </lineage>
</organism>
<evidence type="ECO:0000259" key="2">
    <source>
        <dbReference type="PROSITE" id="PS50043"/>
    </source>
</evidence>
<dbReference type="Pfam" id="PF00196">
    <property type="entry name" value="GerE"/>
    <property type="match status" value="1"/>
</dbReference>
<dbReference type="EMBL" id="JAUTBF010000001">
    <property type="protein sequence ID" value="MDQ1123843.1"/>
    <property type="molecule type" value="Genomic_DNA"/>
</dbReference>
<dbReference type="Proteomes" id="UP001226691">
    <property type="component" value="Unassembled WGS sequence"/>
</dbReference>
<sequence>MTEMMRQLGGTCVSVDARAGSEYELAIRMNRLVLSGGKEIDIADMCFMHEIHVSQIPRIDSDAAAELVAARLIACARLDDLRGCREMLATYWRNHHLRAPVQLTRETRASLELNAAEAWCALGEPVGATMHATRAFHLDVSSAVRLRACSLLALGNGLRGDLVSAREYLDICRTSTGDAPWACASSYTLALAHILVATLARAPHDLLRVADALGSEPDAQDFELYAAEVARAQAYVCLGDLDSAIPVAVGLLSSGASRGQAMVRALLVSVYADALLVRGEPRRVLAFLDGLEGTPDYARVRDIRRAYAHSLLYQDREVLRVTQEYMDRLGGHDPRAFIPLMMVRGLAFHRLNDEVRAKRHISDGLRVALRAGAPLAPFSGLAATDFLPTLRYARKISAEMDDYLDEIVRFLGGASGDPQLSYVPALTVRERSLARSIYRRMSNPQIALEDGVSVNTVKAQLGSLYRKLGVHGRDEAIQFLQARGFYYGAPSPYPEAHGISA</sequence>
<dbReference type="InterPro" id="IPR036388">
    <property type="entry name" value="WH-like_DNA-bd_sf"/>
</dbReference>
<protein>
    <submittedName>
        <fullName evidence="3">DNA-binding CsgD family transcriptional regulator</fullName>
    </submittedName>
</protein>
<dbReference type="PANTHER" id="PTHR43214">
    <property type="entry name" value="TWO-COMPONENT RESPONSE REGULATOR"/>
    <property type="match status" value="1"/>
</dbReference>
<accession>A0ABU0TW04</accession>
<dbReference type="InterPro" id="IPR016032">
    <property type="entry name" value="Sig_transdc_resp-reg_C-effctor"/>
</dbReference>
<proteinExistence type="predicted"/>
<dbReference type="PROSITE" id="PS50043">
    <property type="entry name" value="HTH_LUXR_2"/>
    <property type="match status" value="1"/>
</dbReference>
<dbReference type="InterPro" id="IPR039420">
    <property type="entry name" value="WalR-like"/>
</dbReference>
<dbReference type="InterPro" id="IPR000792">
    <property type="entry name" value="Tscrpt_reg_LuxR_C"/>
</dbReference>
<keyword evidence="4" id="KW-1185">Reference proteome</keyword>
<feature type="domain" description="HTH luxR-type" evidence="2">
    <location>
        <begin position="419"/>
        <end position="484"/>
    </location>
</feature>
<dbReference type="Gene3D" id="1.10.10.10">
    <property type="entry name" value="Winged helix-like DNA-binding domain superfamily/Winged helix DNA-binding domain"/>
    <property type="match status" value="1"/>
</dbReference>
<evidence type="ECO:0000313" key="3">
    <source>
        <dbReference type="EMBL" id="MDQ1123843.1"/>
    </source>
</evidence>
<name>A0ABU0TW04_MICTR</name>
<reference evidence="3 4" key="1">
    <citation type="submission" date="2023-07" db="EMBL/GenBank/DDBJ databases">
        <title>Functional and genomic diversity of the sorghum phyllosphere microbiome.</title>
        <authorList>
            <person name="Shade A."/>
        </authorList>
    </citation>
    <scope>NUCLEOTIDE SEQUENCE [LARGE SCALE GENOMIC DNA]</scope>
    <source>
        <strain evidence="3 4">SORGH_AS_1207</strain>
    </source>
</reference>
<evidence type="ECO:0000256" key="1">
    <source>
        <dbReference type="ARBA" id="ARBA00023125"/>
    </source>
</evidence>
<comment type="caution">
    <text evidence="3">The sequence shown here is derived from an EMBL/GenBank/DDBJ whole genome shotgun (WGS) entry which is preliminary data.</text>
</comment>
<dbReference type="CDD" id="cd06170">
    <property type="entry name" value="LuxR_C_like"/>
    <property type="match status" value="1"/>
</dbReference>
<dbReference type="SUPFAM" id="SSF46894">
    <property type="entry name" value="C-terminal effector domain of the bipartite response regulators"/>
    <property type="match status" value="1"/>
</dbReference>